<feature type="transmembrane region" description="Helical" evidence="1">
    <location>
        <begin position="78"/>
        <end position="99"/>
    </location>
</feature>
<dbReference type="RefSeq" id="WP_180136107.1">
    <property type="nucleotide sequence ID" value="NZ_JABMKT010000018.1"/>
</dbReference>
<protein>
    <submittedName>
        <fullName evidence="2">DUF1700 domain-containing protein</fullName>
    </submittedName>
</protein>
<organism evidence="2 3">
    <name type="scientific">Streptobacillus felis</name>
    <dbReference type="NCBI Taxonomy" id="1384509"/>
    <lineage>
        <taxon>Bacteria</taxon>
        <taxon>Fusobacteriati</taxon>
        <taxon>Fusobacteriota</taxon>
        <taxon>Fusobacteriia</taxon>
        <taxon>Fusobacteriales</taxon>
        <taxon>Leptotrichiaceae</taxon>
        <taxon>Streptobacillus</taxon>
    </lineage>
</organism>
<sequence>MTKREFMRNLDNYLKDLDYSDKKSVFDYYEEYFADLNIEENDNIPEDMDPKKISRDILMEFGINTEKKGKQKGSLTSILLFLGGIITAPIAIPVILFLIIFIPLILFLVLGAIALPFYIIWAIITAPFKFVGLGIGSSFFMGTVGLIFLAIGLMIIFVPILVSIFKLVFTLISNILMKIYASVTDKEYKKYSYSKEDIEIEFEDSAYEYEHIDKIVLNDIFGKVEIRKGNKNSVRLSDTSNSILLEKIYMDGVLNLSMDGKNETNILNDFPRLLIEYREKDLDVDVENIFGKLKYEYPESGTLNVESIMGKLQIDLGNGEDVNLNVKNKLGKVKIYSRINQYTGSNKIINVSSLLGKVEIF</sequence>
<feature type="transmembrane region" description="Helical" evidence="1">
    <location>
        <begin position="164"/>
        <end position="181"/>
    </location>
</feature>
<name>A0A7Z0PEW4_9FUSO</name>
<feature type="transmembrane region" description="Helical" evidence="1">
    <location>
        <begin position="131"/>
        <end position="158"/>
    </location>
</feature>
<keyword evidence="1" id="KW-0812">Transmembrane</keyword>
<keyword evidence="3" id="KW-1185">Reference proteome</keyword>
<keyword evidence="1" id="KW-1133">Transmembrane helix</keyword>
<gene>
    <name evidence="2" type="ORF">HP397_04060</name>
</gene>
<dbReference type="Pfam" id="PF22564">
    <property type="entry name" value="HAAS"/>
    <property type="match status" value="1"/>
</dbReference>
<keyword evidence="1" id="KW-0472">Membrane</keyword>
<evidence type="ECO:0000313" key="2">
    <source>
        <dbReference type="EMBL" id="NYV27988.1"/>
    </source>
</evidence>
<evidence type="ECO:0000313" key="3">
    <source>
        <dbReference type="Proteomes" id="UP000526184"/>
    </source>
</evidence>
<dbReference type="EMBL" id="JABMKT010000018">
    <property type="protein sequence ID" value="NYV27988.1"/>
    <property type="molecule type" value="Genomic_DNA"/>
</dbReference>
<comment type="caution">
    <text evidence="2">The sequence shown here is derived from an EMBL/GenBank/DDBJ whole genome shotgun (WGS) entry which is preliminary data.</text>
</comment>
<reference evidence="2 3" key="1">
    <citation type="submission" date="2020-05" db="EMBL/GenBank/DDBJ databases">
        <title>Streptobacillus felis strain LHL191014123.</title>
        <authorList>
            <person name="Fawzy A."/>
            <person name="Rau J."/>
            <person name="Risse K."/>
            <person name="Schauerte N."/>
            <person name="Geiger C."/>
            <person name="Blom J."/>
            <person name="Imirzalioglu C."/>
            <person name="Falgenhauer J."/>
            <person name="Bach A."/>
            <person name="Herden C."/>
            <person name="Eisenberg T."/>
        </authorList>
    </citation>
    <scope>NUCLEOTIDE SEQUENCE [LARGE SCALE GENOMIC DNA]</scope>
    <source>
        <strain evidence="2 3">LHL191014123</strain>
    </source>
</reference>
<evidence type="ECO:0000256" key="1">
    <source>
        <dbReference type="SAM" id="Phobius"/>
    </source>
</evidence>
<accession>A0A7Z0PEW4</accession>
<dbReference type="AlphaFoldDB" id="A0A7Z0PEW4"/>
<feature type="transmembrane region" description="Helical" evidence="1">
    <location>
        <begin position="105"/>
        <end position="124"/>
    </location>
</feature>
<dbReference type="Proteomes" id="UP000526184">
    <property type="component" value="Unassembled WGS sequence"/>
</dbReference>
<proteinExistence type="predicted"/>